<sequence length="163" mass="18840">MHRNTSCNKENELLDVSKQELTELECTIYKSPSQSHAIISDLNWVESMMRKILEGQQNMVVDFKKKLDFVYIELNGKFEFLNTYGKELNIQVQQINEVVKRDSKLKLGVDRQSNSVDRCPTRQDPNTSPNISIDRHSYSVDGQSWLDALPVSAIEPRPIKERV</sequence>
<feature type="region of interest" description="Disordered" evidence="1">
    <location>
        <begin position="110"/>
        <end position="134"/>
    </location>
</feature>
<dbReference type="AlphaFoldDB" id="A0A8S9JB21"/>
<organism evidence="2 3">
    <name type="scientific">Brassica cretica</name>
    <name type="common">Mustard</name>
    <dbReference type="NCBI Taxonomy" id="69181"/>
    <lineage>
        <taxon>Eukaryota</taxon>
        <taxon>Viridiplantae</taxon>
        <taxon>Streptophyta</taxon>
        <taxon>Embryophyta</taxon>
        <taxon>Tracheophyta</taxon>
        <taxon>Spermatophyta</taxon>
        <taxon>Magnoliopsida</taxon>
        <taxon>eudicotyledons</taxon>
        <taxon>Gunneridae</taxon>
        <taxon>Pentapetalae</taxon>
        <taxon>rosids</taxon>
        <taxon>malvids</taxon>
        <taxon>Brassicales</taxon>
        <taxon>Brassicaceae</taxon>
        <taxon>Brassiceae</taxon>
        <taxon>Brassica</taxon>
    </lineage>
</organism>
<evidence type="ECO:0000313" key="2">
    <source>
        <dbReference type="EMBL" id="KAF2579344.1"/>
    </source>
</evidence>
<protein>
    <submittedName>
        <fullName evidence="2">Uncharacterized protein</fullName>
    </submittedName>
</protein>
<evidence type="ECO:0000313" key="3">
    <source>
        <dbReference type="Proteomes" id="UP000712281"/>
    </source>
</evidence>
<dbReference type="Proteomes" id="UP000712281">
    <property type="component" value="Unassembled WGS sequence"/>
</dbReference>
<name>A0A8S9JB21_BRACR</name>
<comment type="caution">
    <text evidence="2">The sequence shown here is derived from an EMBL/GenBank/DDBJ whole genome shotgun (WGS) entry which is preliminary data.</text>
</comment>
<evidence type="ECO:0000256" key="1">
    <source>
        <dbReference type="SAM" id="MobiDB-lite"/>
    </source>
</evidence>
<accession>A0A8S9JB21</accession>
<proteinExistence type="predicted"/>
<dbReference type="EMBL" id="QGKW02001660">
    <property type="protein sequence ID" value="KAF2579344.1"/>
    <property type="molecule type" value="Genomic_DNA"/>
</dbReference>
<reference evidence="2" key="1">
    <citation type="submission" date="2019-12" db="EMBL/GenBank/DDBJ databases">
        <title>Genome sequencing and annotation of Brassica cretica.</title>
        <authorList>
            <person name="Studholme D.J."/>
            <person name="Sarris P.F."/>
        </authorList>
    </citation>
    <scope>NUCLEOTIDE SEQUENCE</scope>
    <source>
        <strain evidence="2">PFS-001/15</strain>
        <tissue evidence="2">Leaf</tissue>
    </source>
</reference>
<gene>
    <name evidence="2" type="ORF">F2Q68_00002199</name>
</gene>